<dbReference type="PROSITE" id="PS51257">
    <property type="entry name" value="PROKAR_LIPOPROTEIN"/>
    <property type="match status" value="1"/>
</dbReference>
<evidence type="ECO:0000259" key="1">
    <source>
        <dbReference type="Pfam" id="PF16402"/>
    </source>
</evidence>
<dbReference type="Pfam" id="PF16402">
    <property type="entry name" value="DUF5010"/>
    <property type="match status" value="1"/>
</dbReference>
<protein>
    <recommendedName>
        <fullName evidence="1">DUF5010 domain-containing protein</fullName>
    </recommendedName>
</protein>
<evidence type="ECO:0000313" key="3">
    <source>
        <dbReference type="Proteomes" id="UP000309215"/>
    </source>
</evidence>
<comment type="caution">
    <text evidence="2">The sequence shown here is derived from an EMBL/GenBank/DDBJ whole genome shotgun (WGS) entry which is preliminary data.</text>
</comment>
<reference evidence="2 3" key="1">
    <citation type="submission" date="2019-04" db="EMBL/GenBank/DDBJ databases">
        <authorList>
            <person name="Li Y."/>
            <person name="Wang J."/>
        </authorList>
    </citation>
    <scope>NUCLEOTIDE SEQUENCE [LARGE SCALE GENOMIC DNA]</scope>
    <source>
        <strain evidence="2 3">DSM 14668</strain>
    </source>
</reference>
<dbReference type="InterPro" id="IPR032178">
    <property type="entry name" value="DUF5010"/>
</dbReference>
<keyword evidence="3" id="KW-1185">Reference proteome</keyword>
<name>A0A4U1JH91_9BACT</name>
<dbReference type="RefSeq" id="WP_136928042.1">
    <property type="nucleotide sequence ID" value="NZ_SSMQ01000005.1"/>
</dbReference>
<gene>
    <name evidence="2" type="ORF">E8A74_06415</name>
</gene>
<feature type="domain" description="DUF5010" evidence="1">
    <location>
        <begin position="233"/>
        <end position="459"/>
    </location>
</feature>
<dbReference type="EMBL" id="SSMQ01000005">
    <property type="protein sequence ID" value="TKD11768.1"/>
    <property type="molecule type" value="Genomic_DNA"/>
</dbReference>
<dbReference type="AlphaFoldDB" id="A0A4U1JH91"/>
<evidence type="ECO:0000313" key="2">
    <source>
        <dbReference type="EMBL" id="TKD11768.1"/>
    </source>
</evidence>
<dbReference type="Gene3D" id="3.20.20.80">
    <property type="entry name" value="Glycosidases"/>
    <property type="match status" value="1"/>
</dbReference>
<accession>A0A4U1JH91</accession>
<proteinExistence type="predicted"/>
<sequence length="465" mass="51714">MRSCVLLPASALVMALVSGCGRGSYDPSDHLRPTPPPKALPENVDFELREEFDGPCTARTTIDVNLGNTPESFVRAAHCQIRGAEPSAELITDWAEQLRTREWVRRIDVVRSLCSDAGKSCPLTYSDPWKEQVLLTTPCVRKTQRDVGAVLMFFSECPGGVNCDLDWANTHASGMDAPHRLHAFGAAAEGYYHPDNAGFWKRELLDARWAGLQFLLVNTYGPDLGRLGRLSEALADVDGGIQIALLDDTWSWGRAQQPPPWNVAPNLADAEGAAQVIYQAKWKPFFDAIAPEHWYRVEDRPFIYFYNAGTLKPLTAAAAVVARLKEFFTADFGVEPFVAVDRAFFQDPGMPAVADSQFLWDTFGDEDSHFNLKGVTHDHFMVKWDSIGRDHPGELATDNDRLVKGPQLLQEALGSSAASDLAVFATWNDLGEGTGIHRNYDYYHQGQWLTPHAFMRLLRAAQCEE</sequence>
<organism evidence="2 3">
    <name type="scientific">Polyangium fumosum</name>
    <dbReference type="NCBI Taxonomy" id="889272"/>
    <lineage>
        <taxon>Bacteria</taxon>
        <taxon>Pseudomonadati</taxon>
        <taxon>Myxococcota</taxon>
        <taxon>Polyangia</taxon>
        <taxon>Polyangiales</taxon>
        <taxon>Polyangiaceae</taxon>
        <taxon>Polyangium</taxon>
    </lineage>
</organism>
<dbReference type="Proteomes" id="UP000309215">
    <property type="component" value="Unassembled WGS sequence"/>
</dbReference>
<dbReference type="OrthoDB" id="9030470at2"/>